<dbReference type="PANTHER" id="PTHR47456:SF1">
    <property type="entry name" value="PHD-TYPE DOMAIN-CONTAINING PROTEIN"/>
    <property type="match status" value="1"/>
</dbReference>
<dbReference type="PANTHER" id="PTHR47456">
    <property type="entry name" value="PHD-TYPE DOMAIN-CONTAINING PROTEIN"/>
    <property type="match status" value="1"/>
</dbReference>
<feature type="non-terminal residue" evidence="1">
    <location>
        <position position="180"/>
    </location>
</feature>
<reference evidence="1" key="1">
    <citation type="journal article" date="2019" name="bioRxiv">
        <title>The Genome of the Zebra Mussel, Dreissena polymorpha: A Resource for Invasive Species Research.</title>
        <authorList>
            <person name="McCartney M.A."/>
            <person name="Auch B."/>
            <person name="Kono T."/>
            <person name="Mallez S."/>
            <person name="Zhang Y."/>
            <person name="Obille A."/>
            <person name="Becker A."/>
            <person name="Abrahante J.E."/>
            <person name="Garbe J."/>
            <person name="Badalamenti J.P."/>
            <person name="Herman A."/>
            <person name="Mangelson H."/>
            <person name="Liachko I."/>
            <person name="Sullivan S."/>
            <person name="Sone E.D."/>
            <person name="Koren S."/>
            <person name="Silverstein K.A.T."/>
            <person name="Beckman K.B."/>
            <person name="Gohl D.M."/>
        </authorList>
    </citation>
    <scope>NUCLEOTIDE SEQUENCE</scope>
    <source>
        <strain evidence="1">Duluth1</strain>
        <tissue evidence="1">Whole animal</tissue>
    </source>
</reference>
<dbReference type="Proteomes" id="UP000828390">
    <property type="component" value="Unassembled WGS sequence"/>
</dbReference>
<dbReference type="Pfam" id="PF15299">
    <property type="entry name" value="ALS2CR8"/>
    <property type="match status" value="1"/>
</dbReference>
<dbReference type="AlphaFoldDB" id="A0A9D4QU65"/>
<organism evidence="1 2">
    <name type="scientific">Dreissena polymorpha</name>
    <name type="common">Zebra mussel</name>
    <name type="synonym">Mytilus polymorpha</name>
    <dbReference type="NCBI Taxonomy" id="45954"/>
    <lineage>
        <taxon>Eukaryota</taxon>
        <taxon>Metazoa</taxon>
        <taxon>Spiralia</taxon>
        <taxon>Lophotrochozoa</taxon>
        <taxon>Mollusca</taxon>
        <taxon>Bivalvia</taxon>
        <taxon>Autobranchia</taxon>
        <taxon>Heteroconchia</taxon>
        <taxon>Euheterodonta</taxon>
        <taxon>Imparidentia</taxon>
        <taxon>Neoheterodontei</taxon>
        <taxon>Myida</taxon>
        <taxon>Dreissenoidea</taxon>
        <taxon>Dreissenidae</taxon>
        <taxon>Dreissena</taxon>
    </lineage>
</organism>
<sequence length="180" mass="20333">FIDDLIVELSTKDGVVFRFEEMRGSMPIPFDGCPFVQLGTEVRECHHGPNRKETKKTQPAAPEVQIITNQTSIAMEEVAAVAVSNAKQLAPEVIKNYPEHTYAGVKRKIIQSTKKRGCYCQIRMKTILRFPDYKLEGTDTRRKRLAVIDRLKSSEVSLLRGEVCVLVAYVGTHENHIMGE</sequence>
<dbReference type="InterPro" id="IPR029309">
    <property type="entry name" value="CaRF"/>
</dbReference>
<dbReference type="GO" id="GO:0034457">
    <property type="term" value="C:Mpp10 complex"/>
    <property type="evidence" value="ECO:0007669"/>
    <property type="project" value="InterPro"/>
</dbReference>
<keyword evidence="2" id="KW-1185">Reference proteome</keyword>
<dbReference type="GO" id="GO:0005732">
    <property type="term" value="C:sno(s)RNA-containing ribonucleoprotein complex"/>
    <property type="evidence" value="ECO:0007669"/>
    <property type="project" value="InterPro"/>
</dbReference>
<name>A0A9D4QU65_DREPO</name>
<evidence type="ECO:0000313" key="2">
    <source>
        <dbReference type="Proteomes" id="UP000828390"/>
    </source>
</evidence>
<dbReference type="EMBL" id="JAIWYP010000004">
    <property type="protein sequence ID" value="KAH3843629.1"/>
    <property type="molecule type" value="Genomic_DNA"/>
</dbReference>
<evidence type="ECO:0000313" key="1">
    <source>
        <dbReference type="EMBL" id="KAH3843629.1"/>
    </source>
</evidence>
<comment type="caution">
    <text evidence="1">The sequence shown here is derived from an EMBL/GenBank/DDBJ whole genome shotgun (WGS) entry which is preliminary data.</text>
</comment>
<dbReference type="GO" id="GO:0003700">
    <property type="term" value="F:DNA-binding transcription factor activity"/>
    <property type="evidence" value="ECO:0007669"/>
    <property type="project" value="InterPro"/>
</dbReference>
<protein>
    <submittedName>
        <fullName evidence="1">Uncharacterized protein</fullName>
    </submittedName>
</protein>
<gene>
    <name evidence="1" type="ORF">DPMN_117154</name>
</gene>
<reference evidence="1" key="2">
    <citation type="submission" date="2020-11" db="EMBL/GenBank/DDBJ databases">
        <authorList>
            <person name="McCartney M.A."/>
            <person name="Auch B."/>
            <person name="Kono T."/>
            <person name="Mallez S."/>
            <person name="Becker A."/>
            <person name="Gohl D.M."/>
            <person name="Silverstein K.A.T."/>
            <person name="Koren S."/>
            <person name="Bechman K.B."/>
            <person name="Herman A."/>
            <person name="Abrahante J.E."/>
            <person name="Garbe J."/>
        </authorList>
    </citation>
    <scope>NUCLEOTIDE SEQUENCE</scope>
    <source>
        <strain evidence="1">Duluth1</strain>
        <tissue evidence="1">Whole animal</tissue>
    </source>
</reference>
<feature type="non-terminal residue" evidence="1">
    <location>
        <position position="1"/>
    </location>
</feature>
<accession>A0A9D4QU65</accession>
<dbReference type="GO" id="GO:0006364">
    <property type="term" value="P:rRNA processing"/>
    <property type="evidence" value="ECO:0007669"/>
    <property type="project" value="InterPro"/>
</dbReference>
<proteinExistence type="predicted"/>